<keyword evidence="2" id="KW-1185">Reference proteome</keyword>
<accession>A0ABS0LPB8</accession>
<sequence length="65" mass="7562">MSKKKQIPLRVSEKLYNALAAWAEDDFRSVNGQIEYLLTECVKQRKKDGKYVSERLDEGIDLDID</sequence>
<protein>
    <submittedName>
        <fullName evidence="1">PTS ascorbate transporter subunit IIC</fullName>
    </submittedName>
</protein>
<reference evidence="1 2" key="1">
    <citation type="submission" date="2020-07" db="EMBL/GenBank/DDBJ databases">
        <title>Facklamia lactis sp. nov., isolated from raw milk.</title>
        <authorList>
            <person name="Doll E.V."/>
            <person name="Huptas C."/>
            <person name="Staib L."/>
            <person name="Wenning M."/>
            <person name="Scherer S."/>
        </authorList>
    </citation>
    <scope>NUCLEOTIDE SEQUENCE [LARGE SCALE GENOMIC DNA]</scope>
    <source>
        <strain evidence="1 2">DSM 111018</strain>
    </source>
</reference>
<gene>
    <name evidence="1" type="ORF">HZY91_03725</name>
</gene>
<dbReference type="Proteomes" id="UP000721415">
    <property type="component" value="Unassembled WGS sequence"/>
</dbReference>
<organism evidence="1 2">
    <name type="scientific">Facklamia lactis</name>
    <dbReference type="NCBI Taxonomy" id="2749967"/>
    <lineage>
        <taxon>Bacteria</taxon>
        <taxon>Bacillati</taxon>
        <taxon>Bacillota</taxon>
        <taxon>Bacilli</taxon>
        <taxon>Lactobacillales</taxon>
        <taxon>Aerococcaceae</taxon>
        <taxon>Facklamia</taxon>
    </lineage>
</organism>
<dbReference type="RefSeq" id="WP_197114924.1">
    <property type="nucleotide sequence ID" value="NZ_JACBXQ010000002.1"/>
</dbReference>
<proteinExistence type="predicted"/>
<comment type="caution">
    <text evidence="1">The sequence shown here is derived from an EMBL/GenBank/DDBJ whole genome shotgun (WGS) entry which is preliminary data.</text>
</comment>
<dbReference type="InterPro" id="IPR013321">
    <property type="entry name" value="Arc_rbn_hlx_hlx"/>
</dbReference>
<dbReference type="EMBL" id="JACBXQ010000002">
    <property type="protein sequence ID" value="MBG9986001.1"/>
    <property type="molecule type" value="Genomic_DNA"/>
</dbReference>
<evidence type="ECO:0000313" key="1">
    <source>
        <dbReference type="EMBL" id="MBG9986001.1"/>
    </source>
</evidence>
<dbReference type="InterPro" id="IPR010985">
    <property type="entry name" value="Ribbon_hlx_hlx"/>
</dbReference>
<dbReference type="SUPFAM" id="SSF47598">
    <property type="entry name" value="Ribbon-helix-helix"/>
    <property type="match status" value="1"/>
</dbReference>
<name>A0ABS0LPB8_9LACT</name>
<dbReference type="Gene3D" id="1.10.1220.10">
    <property type="entry name" value="Met repressor-like"/>
    <property type="match status" value="1"/>
</dbReference>
<evidence type="ECO:0000313" key="2">
    <source>
        <dbReference type="Proteomes" id="UP000721415"/>
    </source>
</evidence>